<keyword evidence="2" id="KW-1185">Reference proteome</keyword>
<protein>
    <submittedName>
        <fullName evidence="1">Uncharacterized protein</fullName>
    </submittedName>
</protein>
<dbReference type="EMBL" id="FMZE01000010">
    <property type="protein sequence ID" value="SDD63277.1"/>
    <property type="molecule type" value="Genomic_DNA"/>
</dbReference>
<reference evidence="1 2" key="1">
    <citation type="submission" date="2016-10" db="EMBL/GenBank/DDBJ databases">
        <authorList>
            <person name="de Groot N.N."/>
        </authorList>
    </citation>
    <scope>NUCLEOTIDE SEQUENCE [LARGE SCALE GENOMIC DNA]</scope>
    <source>
        <strain evidence="1 2">CGMCC 4.5506</strain>
    </source>
</reference>
<evidence type="ECO:0000313" key="1">
    <source>
        <dbReference type="EMBL" id="SDD63277.1"/>
    </source>
</evidence>
<dbReference type="Proteomes" id="UP000199494">
    <property type="component" value="Unassembled WGS sequence"/>
</dbReference>
<proteinExistence type="predicted"/>
<name>A0A1G6WDE5_9PSEU</name>
<sequence>MSTEIARVAVVGSGQLGASRPSCSVRQALSAVRRSTAGSQKCCMSGRGFYVHEGT</sequence>
<dbReference type="STRING" id="530584.SAMN05421630_110285"/>
<evidence type="ECO:0000313" key="2">
    <source>
        <dbReference type="Proteomes" id="UP000199494"/>
    </source>
</evidence>
<organism evidence="1 2">
    <name type="scientific">Prauserella marina</name>
    <dbReference type="NCBI Taxonomy" id="530584"/>
    <lineage>
        <taxon>Bacteria</taxon>
        <taxon>Bacillati</taxon>
        <taxon>Actinomycetota</taxon>
        <taxon>Actinomycetes</taxon>
        <taxon>Pseudonocardiales</taxon>
        <taxon>Pseudonocardiaceae</taxon>
        <taxon>Prauserella</taxon>
    </lineage>
</organism>
<gene>
    <name evidence="1" type="ORF">SAMN05421630_110285</name>
</gene>
<accession>A0A1G6WDE5</accession>
<dbReference type="AlphaFoldDB" id="A0A1G6WDE5"/>